<evidence type="ECO:0000313" key="2">
    <source>
        <dbReference type="Proteomes" id="UP000650466"/>
    </source>
</evidence>
<sequence length="53" mass="6220">MVTAEINRIESVRRTKEEYLKERMKVCEKLAIKKKMNIKQPPPRDGGEEMSTV</sequence>
<gene>
    <name evidence="1" type="ORF">ICC18_33140</name>
</gene>
<dbReference type="EMBL" id="JACVVD010000030">
    <property type="protein sequence ID" value="MBD0384856.1"/>
    <property type="molecule type" value="Genomic_DNA"/>
</dbReference>
<organism evidence="1 2">
    <name type="scientific">Paenibacillus sedimenti</name>
    <dbReference type="NCBI Taxonomy" id="2770274"/>
    <lineage>
        <taxon>Bacteria</taxon>
        <taxon>Bacillati</taxon>
        <taxon>Bacillota</taxon>
        <taxon>Bacilli</taxon>
        <taxon>Bacillales</taxon>
        <taxon>Paenibacillaceae</taxon>
        <taxon>Paenibacillus</taxon>
    </lineage>
</organism>
<reference evidence="1" key="1">
    <citation type="submission" date="2020-09" db="EMBL/GenBank/DDBJ databases">
        <title>Draft Genome Sequence of Paenibacillus sp. WST5.</title>
        <authorList>
            <person name="Bao Z."/>
        </authorList>
    </citation>
    <scope>NUCLEOTIDE SEQUENCE</scope>
    <source>
        <strain evidence="1">WST5</strain>
    </source>
</reference>
<keyword evidence="2" id="KW-1185">Reference proteome</keyword>
<dbReference type="AlphaFoldDB" id="A0A926KXA1"/>
<dbReference type="Proteomes" id="UP000650466">
    <property type="component" value="Unassembled WGS sequence"/>
</dbReference>
<protein>
    <submittedName>
        <fullName evidence="1">Uncharacterized protein</fullName>
    </submittedName>
</protein>
<dbReference type="RefSeq" id="WP_188178615.1">
    <property type="nucleotide sequence ID" value="NZ_JACVVD010000030.1"/>
</dbReference>
<comment type="caution">
    <text evidence="1">The sequence shown here is derived from an EMBL/GenBank/DDBJ whole genome shotgun (WGS) entry which is preliminary data.</text>
</comment>
<evidence type="ECO:0000313" key="1">
    <source>
        <dbReference type="EMBL" id="MBD0384856.1"/>
    </source>
</evidence>
<name>A0A926KXA1_9BACL</name>
<accession>A0A926KXA1</accession>
<proteinExistence type="predicted"/>